<dbReference type="PANTHER" id="PTHR45138:SF9">
    <property type="entry name" value="DIGUANYLATE CYCLASE DGCM-RELATED"/>
    <property type="match status" value="1"/>
</dbReference>
<dbReference type="InterPro" id="IPR000160">
    <property type="entry name" value="GGDEF_dom"/>
</dbReference>
<evidence type="ECO:0000256" key="4">
    <source>
        <dbReference type="SAM" id="Phobius"/>
    </source>
</evidence>
<dbReference type="PANTHER" id="PTHR45138">
    <property type="entry name" value="REGULATORY COMPONENTS OF SENSORY TRANSDUCTION SYSTEM"/>
    <property type="match status" value="1"/>
</dbReference>
<dbReference type="GO" id="GO:1902201">
    <property type="term" value="P:negative regulation of bacterial-type flagellum-dependent cell motility"/>
    <property type="evidence" value="ECO:0007669"/>
    <property type="project" value="TreeGrafter"/>
</dbReference>
<evidence type="ECO:0000256" key="1">
    <source>
        <dbReference type="ARBA" id="ARBA00001946"/>
    </source>
</evidence>
<comment type="caution">
    <text evidence="6">The sequence shown here is derived from an EMBL/GenBank/DDBJ whole genome shotgun (WGS) entry which is preliminary data.</text>
</comment>
<evidence type="ECO:0000313" key="6">
    <source>
        <dbReference type="EMBL" id="RPJ67016.1"/>
    </source>
</evidence>
<dbReference type="GO" id="GO:0052621">
    <property type="term" value="F:diguanylate cyclase activity"/>
    <property type="evidence" value="ECO:0007669"/>
    <property type="project" value="UniProtKB-EC"/>
</dbReference>
<comment type="catalytic activity">
    <reaction evidence="3">
        <text>2 GTP = 3',3'-c-di-GMP + 2 diphosphate</text>
        <dbReference type="Rhea" id="RHEA:24898"/>
        <dbReference type="ChEBI" id="CHEBI:33019"/>
        <dbReference type="ChEBI" id="CHEBI:37565"/>
        <dbReference type="ChEBI" id="CHEBI:58805"/>
        <dbReference type="EC" id="2.7.7.65"/>
    </reaction>
</comment>
<sequence>MRLTLFALLTIALLALIFTAASAVYFFNQQHTLNSRFYTLKVMAQDIALHDEILTMSTLAATSHDAEKWKARYDKYEVSLDNLLEKASATDAKISQFFDDTAEANTALVRMEKRAFELIKQGNNEQALALLQSIEYQNYKIAFGSGIANAIDEVLKETQLSLDESLENRGRNLIISMVLSFILVLVLWFYLIRYVRLTEKAIEGIAKKDELSGLLNRREFNRILSHEMNRARRENKRLMLAILDLDNFKKFNDRYGHPKGDDVIKEVGTLLTRLSRRANESAFRVGGEEFVVIATCDTEGEGFEKSQSICREVSLLNIVHEDNPPYNKVTVSCGIAFSDSDNGLTALELYSRADKALYQAKGDGKNRFKIFGHDSSVVLP</sequence>
<evidence type="ECO:0000259" key="5">
    <source>
        <dbReference type="PROSITE" id="PS50887"/>
    </source>
</evidence>
<dbReference type="InterPro" id="IPR050469">
    <property type="entry name" value="Diguanylate_Cyclase"/>
</dbReference>
<dbReference type="FunFam" id="3.30.70.270:FF:000001">
    <property type="entry name" value="Diguanylate cyclase domain protein"/>
    <property type="match status" value="1"/>
</dbReference>
<dbReference type="OrthoDB" id="9812260at2"/>
<dbReference type="CDD" id="cd01949">
    <property type="entry name" value="GGDEF"/>
    <property type="match status" value="1"/>
</dbReference>
<dbReference type="Pfam" id="PF00990">
    <property type="entry name" value="GGDEF"/>
    <property type="match status" value="1"/>
</dbReference>
<gene>
    <name evidence="6" type="ORF">DRW07_05585</name>
</gene>
<feature type="transmembrane region" description="Helical" evidence="4">
    <location>
        <begin position="173"/>
        <end position="192"/>
    </location>
</feature>
<keyword evidence="4" id="KW-0812">Transmembrane</keyword>
<dbReference type="Gene3D" id="3.30.70.270">
    <property type="match status" value="1"/>
</dbReference>
<proteinExistence type="predicted"/>
<evidence type="ECO:0000256" key="3">
    <source>
        <dbReference type="ARBA" id="ARBA00034247"/>
    </source>
</evidence>
<dbReference type="PROSITE" id="PS50887">
    <property type="entry name" value="GGDEF"/>
    <property type="match status" value="1"/>
</dbReference>
<dbReference type="GO" id="GO:0005886">
    <property type="term" value="C:plasma membrane"/>
    <property type="evidence" value="ECO:0007669"/>
    <property type="project" value="TreeGrafter"/>
</dbReference>
<dbReference type="EC" id="2.7.7.65" evidence="2"/>
<keyword evidence="4" id="KW-1133">Transmembrane helix</keyword>
<dbReference type="EMBL" id="RPOK01000002">
    <property type="protein sequence ID" value="RPJ67016.1"/>
    <property type="molecule type" value="Genomic_DNA"/>
</dbReference>
<dbReference type="Proteomes" id="UP000275281">
    <property type="component" value="Unassembled WGS sequence"/>
</dbReference>
<dbReference type="AlphaFoldDB" id="A0A3N5Y2V6"/>
<dbReference type="SUPFAM" id="SSF55073">
    <property type="entry name" value="Nucleotide cyclase"/>
    <property type="match status" value="1"/>
</dbReference>
<evidence type="ECO:0000256" key="2">
    <source>
        <dbReference type="ARBA" id="ARBA00012528"/>
    </source>
</evidence>
<dbReference type="InterPro" id="IPR043128">
    <property type="entry name" value="Rev_trsase/Diguanyl_cyclase"/>
</dbReference>
<feature type="domain" description="GGDEF" evidence="5">
    <location>
        <begin position="236"/>
        <end position="373"/>
    </location>
</feature>
<keyword evidence="4" id="KW-0472">Membrane</keyword>
<dbReference type="InterPro" id="IPR029787">
    <property type="entry name" value="Nucleotide_cyclase"/>
</dbReference>
<dbReference type="GO" id="GO:0043709">
    <property type="term" value="P:cell adhesion involved in single-species biofilm formation"/>
    <property type="evidence" value="ECO:0007669"/>
    <property type="project" value="TreeGrafter"/>
</dbReference>
<dbReference type="SMART" id="SM00267">
    <property type="entry name" value="GGDEF"/>
    <property type="match status" value="1"/>
</dbReference>
<protein>
    <recommendedName>
        <fullName evidence="2">diguanylate cyclase</fullName>
        <ecNumber evidence="2">2.7.7.65</ecNumber>
    </recommendedName>
</protein>
<organism evidence="6 7">
    <name type="scientific">Alteromonas sediminis</name>
    <dbReference type="NCBI Taxonomy" id="2259342"/>
    <lineage>
        <taxon>Bacteria</taxon>
        <taxon>Pseudomonadati</taxon>
        <taxon>Pseudomonadota</taxon>
        <taxon>Gammaproteobacteria</taxon>
        <taxon>Alteromonadales</taxon>
        <taxon>Alteromonadaceae</taxon>
        <taxon>Alteromonas/Salinimonas group</taxon>
        <taxon>Alteromonas</taxon>
    </lineage>
</organism>
<evidence type="ECO:0000313" key="7">
    <source>
        <dbReference type="Proteomes" id="UP000275281"/>
    </source>
</evidence>
<comment type="cofactor">
    <cofactor evidence="1">
        <name>Mg(2+)</name>
        <dbReference type="ChEBI" id="CHEBI:18420"/>
    </cofactor>
</comment>
<dbReference type="NCBIfam" id="TIGR00254">
    <property type="entry name" value="GGDEF"/>
    <property type="match status" value="1"/>
</dbReference>
<keyword evidence="7" id="KW-1185">Reference proteome</keyword>
<name>A0A3N5Y2V6_9ALTE</name>
<accession>A0A3N5Y2V6</accession>
<reference evidence="6 7" key="1">
    <citation type="submission" date="2018-11" db="EMBL/GenBank/DDBJ databases">
        <authorList>
            <person name="Ye M.-Q."/>
            <person name="Du Z.-J."/>
        </authorList>
    </citation>
    <scope>NUCLEOTIDE SEQUENCE [LARGE SCALE GENOMIC DNA]</scope>
    <source>
        <strain evidence="6 7">U0105</strain>
    </source>
</reference>
<dbReference type="RefSeq" id="WP_124026921.1">
    <property type="nucleotide sequence ID" value="NZ_JBHRSN010000015.1"/>
</dbReference>